<sequence length="332" mass="37831">MKATHLQQAGTIEETLLGNDVVPFTNDGEHHYSIKEIKPESQMPALFDTQIIINIKPITISIKSYAITEVTANMADYRATDAYLNRIRQFYSQRQFVVFAQRVEVWPFPTSATLTGIRTCQNIPLPHVTDFCLLFPKDARATTCFENSCYQNMQVTTCGRNFPDMPMNTLDQQFFQLQLDACNLDLLFKATDEFEDALTTQRNTETRTLNPHTDLTSFSITLQCERNRNRAQIFHGLDTQNQNTSVELKGVPIYQGATDSYNNIDTSEKRLSPPILCSVHDTFWLFSATAGGSCIQQNPANSHYHRRKKCECELSQFALLQALMKIQAFIVQ</sequence>
<evidence type="ECO:0000313" key="1">
    <source>
        <dbReference type="EMBL" id="KAA6394200.1"/>
    </source>
</evidence>
<reference evidence="1 2" key="1">
    <citation type="submission" date="2019-03" db="EMBL/GenBank/DDBJ databases">
        <title>Single cell metagenomics reveals metabolic interactions within the superorganism composed of flagellate Streblomastix strix and complex community of Bacteroidetes bacteria on its surface.</title>
        <authorList>
            <person name="Treitli S.C."/>
            <person name="Kolisko M."/>
            <person name="Husnik F."/>
            <person name="Keeling P."/>
            <person name="Hampl V."/>
        </authorList>
    </citation>
    <scope>NUCLEOTIDE SEQUENCE [LARGE SCALE GENOMIC DNA]</scope>
    <source>
        <strain evidence="1">ST1C</strain>
    </source>
</reference>
<dbReference type="Proteomes" id="UP000324800">
    <property type="component" value="Unassembled WGS sequence"/>
</dbReference>
<protein>
    <submittedName>
        <fullName evidence="1">Uncharacterized protein</fullName>
    </submittedName>
</protein>
<proteinExistence type="predicted"/>
<accession>A0A5J4WGQ9</accession>
<name>A0A5J4WGQ9_9EUKA</name>
<evidence type="ECO:0000313" key="2">
    <source>
        <dbReference type="Proteomes" id="UP000324800"/>
    </source>
</evidence>
<dbReference type="OrthoDB" id="10500762at2759"/>
<dbReference type="AlphaFoldDB" id="A0A5J4WGQ9"/>
<organism evidence="1 2">
    <name type="scientific">Streblomastix strix</name>
    <dbReference type="NCBI Taxonomy" id="222440"/>
    <lineage>
        <taxon>Eukaryota</taxon>
        <taxon>Metamonada</taxon>
        <taxon>Preaxostyla</taxon>
        <taxon>Oxymonadida</taxon>
        <taxon>Streblomastigidae</taxon>
        <taxon>Streblomastix</taxon>
    </lineage>
</organism>
<gene>
    <name evidence="1" type="ORF">EZS28_010274</name>
</gene>
<dbReference type="EMBL" id="SNRW01002011">
    <property type="protein sequence ID" value="KAA6394200.1"/>
    <property type="molecule type" value="Genomic_DNA"/>
</dbReference>
<comment type="caution">
    <text evidence="1">The sequence shown here is derived from an EMBL/GenBank/DDBJ whole genome shotgun (WGS) entry which is preliminary data.</text>
</comment>